<dbReference type="InterPro" id="IPR008537">
    <property type="entry name" value="DUF819"/>
</dbReference>
<feature type="transmembrane region" description="Helical" evidence="1">
    <location>
        <begin position="6"/>
        <end position="23"/>
    </location>
</feature>
<feature type="transmembrane region" description="Helical" evidence="1">
    <location>
        <begin position="91"/>
        <end position="115"/>
    </location>
</feature>
<feature type="transmembrane region" description="Helical" evidence="1">
    <location>
        <begin position="208"/>
        <end position="226"/>
    </location>
</feature>
<feature type="transmembrane region" description="Helical" evidence="1">
    <location>
        <begin position="35"/>
        <end position="55"/>
    </location>
</feature>
<dbReference type="PANTHER" id="PTHR34289:SF8">
    <property type="entry name" value="DUF819 DOMAIN-CONTAINING PROTEIN"/>
    <property type="match status" value="1"/>
</dbReference>
<dbReference type="PANTHER" id="PTHR34289">
    <property type="entry name" value="PROTEIN, PUTATIVE (DUF819)-RELATED"/>
    <property type="match status" value="1"/>
</dbReference>
<protein>
    <submittedName>
        <fullName evidence="2">DUF819 family protein</fullName>
    </submittedName>
</protein>
<feature type="transmembrane region" description="Helical" evidence="1">
    <location>
        <begin position="61"/>
        <end position="79"/>
    </location>
</feature>
<feature type="transmembrane region" description="Helical" evidence="1">
    <location>
        <begin position="157"/>
        <end position="180"/>
    </location>
</feature>
<comment type="caution">
    <text evidence="2">The sequence shown here is derived from an EMBL/GenBank/DDBJ whole genome shotgun (WGS) entry which is preliminary data.</text>
</comment>
<keyword evidence="1" id="KW-0812">Transmembrane</keyword>
<feature type="transmembrane region" description="Helical" evidence="1">
    <location>
        <begin position="294"/>
        <end position="319"/>
    </location>
</feature>
<keyword evidence="3" id="KW-1185">Reference proteome</keyword>
<feature type="transmembrane region" description="Helical" evidence="1">
    <location>
        <begin position="127"/>
        <end position="150"/>
    </location>
</feature>
<feature type="transmembrane region" description="Helical" evidence="1">
    <location>
        <begin position="351"/>
        <end position="374"/>
    </location>
</feature>
<feature type="transmembrane region" description="Helical" evidence="1">
    <location>
        <begin position="238"/>
        <end position="256"/>
    </location>
</feature>
<dbReference type="Pfam" id="PF05684">
    <property type="entry name" value="DUF819"/>
    <property type="match status" value="1"/>
</dbReference>
<dbReference type="EMBL" id="JAZDDG010000008">
    <property type="protein sequence ID" value="MEE1977713.1"/>
    <property type="molecule type" value="Genomic_DNA"/>
</dbReference>
<keyword evidence="1" id="KW-1133">Transmembrane helix</keyword>
<reference evidence="2 3" key="1">
    <citation type="submission" date="2024-01" db="EMBL/GenBank/DDBJ databases">
        <title>Maribacter spp. originated from different algae showed divergent polysaccharides utilization ability.</title>
        <authorList>
            <person name="Wang H."/>
            <person name="Wu Y."/>
        </authorList>
    </citation>
    <scope>NUCLEOTIDE SEQUENCE [LARGE SCALE GENOMIC DNA]</scope>
    <source>
        <strain evidence="2 3">PR1</strain>
    </source>
</reference>
<evidence type="ECO:0000256" key="1">
    <source>
        <dbReference type="SAM" id="Phobius"/>
    </source>
</evidence>
<accession>A0ABU7IY11</accession>
<feature type="transmembrane region" description="Helical" evidence="1">
    <location>
        <begin position="268"/>
        <end position="287"/>
    </location>
</feature>
<name>A0ABU7IY11_9FLAO</name>
<gene>
    <name evidence="2" type="ORF">V1I91_16660</name>
</gene>
<dbReference type="RefSeq" id="WP_272652395.1">
    <property type="nucleotide sequence ID" value="NZ_JAZDDG010000008.1"/>
</dbReference>
<evidence type="ECO:0000313" key="2">
    <source>
        <dbReference type="EMBL" id="MEE1977713.1"/>
    </source>
</evidence>
<dbReference type="Proteomes" id="UP001356308">
    <property type="component" value="Unassembled WGS sequence"/>
</dbReference>
<proteinExistence type="predicted"/>
<evidence type="ECO:0000313" key="3">
    <source>
        <dbReference type="Proteomes" id="UP001356308"/>
    </source>
</evidence>
<organism evidence="2 3">
    <name type="scientific">Maribacter cobaltidurans</name>
    <dbReference type="NCBI Taxonomy" id="1178778"/>
    <lineage>
        <taxon>Bacteria</taxon>
        <taxon>Pseudomonadati</taxon>
        <taxon>Bacteroidota</taxon>
        <taxon>Flavobacteriia</taxon>
        <taxon>Flavobacteriales</taxon>
        <taxon>Flavobacteriaceae</taxon>
        <taxon>Maribacter</taxon>
    </lineage>
</organism>
<sequence length="377" mass="40351">MMFTNHSVFVLFVLCLMVLLSIYSAKTKWGKPLGAALLVILFTAVLANMGVIPSASNSIPLYDGIFTYLAPLSIFYLLLGANLREIKKAGLPMLGLFLLGSLATVLGIFIAWYLVGPDQLLEEDAKVLAGMLTGTYTGGSVNFNAVALIYDFQEKGLLYAGAIAVDNVVTAFWVIATIALPKTLRARFKDKNLSIPGDEAGKDLHEKMGIFSLAMALVIGFGALFLSEMIHAWWSEIPTILVISTFGIALAQFPFIKKLEGVHSLGLYIVYLFLAVIGAYCEIGAVLDLQQIGLTLLGFTLVAVALHGVIIIALGGLFFRDWDMVAIASQANVGGGTSAIALAETFDRNELILPAILVGTLGNALGTYLGFFVVSIL</sequence>
<keyword evidence="1" id="KW-0472">Membrane</keyword>